<dbReference type="EMBL" id="LCMV01000008">
    <property type="protein sequence ID" value="KKU44349.1"/>
    <property type="molecule type" value="Genomic_DNA"/>
</dbReference>
<reference evidence="1 2" key="1">
    <citation type="journal article" date="2015" name="Nature">
        <title>rRNA introns, odd ribosomes, and small enigmatic genomes across a large radiation of phyla.</title>
        <authorList>
            <person name="Brown C.T."/>
            <person name="Hug L.A."/>
            <person name="Thomas B.C."/>
            <person name="Sharon I."/>
            <person name="Castelle C.J."/>
            <person name="Singh A."/>
            <person name="Wilkins M.J."/>
            <person name="Williams K.H."/>
            <person name="Banfield J.F."/>
        </authorList>
    </citation>
    <scope>NUCLEOTIDE SEQUENCE [LARGE SCALE GENOMIC DNA]</scope>
</reference>
<evidence type="ECO:0000313" key="2">
    <source>
        <dbReference type="Proteomes" id="UP000034487"/>
    </source>
</evidence>
<accession>A0A0G1QH79</accession>
<dbReference type="AlphaFoldDB" id="A0A0G1QH79"/>
<gene>
    <name evidence="1" type="ORF">UX60_C0008G0003</name>
</gene>
<name>A0A0G1QH79_9BACT</name>
<dbReference type="Proteomes" id="UP000034487">
    <property type="component" value="Unassembled WGS sequence"/>
</dbReference>
<proteinExistence type="predicted"/>
<comment type="caution">
    <text evidence="1">The sequence shown here is derived from an EMBL/GenBank/DDBJ whole genome shotgun (WGS) entry which is preliminary data.</text>
</comment>
<evidence type="ECO:0000313" key="1">
    <source>
        <dbReference type="EMBL" id="KKU44349.1"/>
    </source>
</evidence>
<organism evidence="1 2">
    <name type="scientific">Berkelbacteria bacterium GW2011_GWA2_46_7</name>
    <dbReference type="NCBI Taxonomy" id="1618335"/>
    <lineage>
        <taxon>Bacteria</taxon>
        <taxon>Candidatus Berkelbacteria</taxon>
    </lineage>
</organism>
<sequence>MFFKKARPHPYSRIVRVVTLGRIILVPEVELLHQSDTGDSGKLFTAVFLFAFEHLGDEFLRFVDEAENDDVIAVIFRDDESAEVMRGLATRSIKNAVMPMVERLSNKLAVIGPTATAEDAIRFVTEELYQHDNRPS</sequence>
<protein>
    <submittedName>
        <fullName evidence="1">Uncharacterized protein</fullName>
    </submittedName>
</protein>